<sequence>MNRLRLPVVIRSGVQLHLLDRAQEQSGKRQHPRQHPHPSKYPQSPAVAPLRGAVAGVPASGQDPVALHAEHAQAEHAGVHVERGEEAADLAQGSPERPVVALGRVDGPQREGDEEADVGQRQAGDERVCQRAGGARGGGAMGGRGGGVRGGRATVFRLPPGNGAGRGQSAALPAEDAGAAAFSGSPPIGPVQVGPQHQAVAQATDQEGQQVDGRDDGEGRRPVAEVAVDEWGGRRGGGGEEVGIRHRQSPHTTGHRFKGTACAARAARFVMIVDNKTDQTLICLLVIAMAAAEVQEKLFPECKRFLYVGAPPRGLEEPPFRKICQFYGGDPRYVTLYDTFNHIPVYSAYTFKRSDGSKKVDVPWMYEPQGRNNL</sequence>
<dbReference type="EMBL" id="SRLO01000097">
    <property type="protein sequence ID" value="TNN75984.1"/>
    <property type="molecule type" value="Genomic_DNA"/>
</dbReference>
<gene>
    <name evidence="2" type="primary">ENDOD1_2</name>
    <name evidence="2" type="ORF">EYF80_013747</name>
</gene>
<feature type="compositionally biased region" description="Basic and acidic residues" evidence="1">
    <location>
        <begin position="212"/>
        <end position="223"/>
    </location>
</feature>
<keyword evidence="2" id="KW-0378">Hydrolase</keyword>
<feature type="compositionally biased region" description="Polar residues" evidence="1">
    <location>
        <begin position="199"/>
        <end position="209"/>
    </location>
</feature>
<feature type="compositionally biased region" description="Basic residues" evidence="1">
    <location>
        <begin position="28"/>
        <end position="38"/>
    </location>
</feature>
<evidence type="ECO:0000256" key="1">
    <source>
        <dbReference type="SAM" id="MobiDB-lite"/>
    </source>
</evidence>
<name>A0A4Z2IEV6_9TELE</name>
<feature type="region of interest" description="Disordered" evidence="1">
    <location>
        <begin position="23"/>
        <end position="46"/>
    </location>
</feature>
<dbReference type="GO" id="GO:0004519">
    <property type="term" value="F:endonuclease activity"/>
    <property type="evidence" value="ECO:0007669"/>
    <property type="project" value="UniProtKB-KW"/>
</dbReference>
<dbReference type="SUPFAM" id="SSF54060">
    <property type="entry name" value="His-Me finger endonucleases"/>
    <property type="match status" value="1"/>
</dbReference>
<comment type="caution">
    <text evidence="2">The sequence shown here is derived from an EMBL/GenBank/DDBJ whole genome shotgun (WGS) entry which is preliminary data.</text>
</comment>
<keyword evidence="2" id="KW-0540">Nuclease</keyword>
<evidence type="ECO:0000313" key="3">
    <source>
        <dbReference type="Proteomes" id="UP000314294"/>
    </source>
</evidence>
<evidence type="ECO:0000313" key="2">
    <source>
        <dbReference type="EMBL" id="TNN75984.1"/>
    </source>
</evidence>
<organism evidence="2 3">
    <name type="scientific">Liparis tanakae</name>
    <name type="common">Tanaka's snailfish</name>
    <dbReference type="NCBI Taxonomy" id="230148"/>
    <lineage>
        <taxon>Eukaryota</taxon>
        <taxon>Metazoa</taxon>
        <taxon>Chordata</taxon>
        <taxon>Craniata</taxon>
        <taxon>Vertebrata</taxon>
        <taxon>Euteleostomi</taxon>
        <taxon>Actinopterygii</taxon>
        <taxon>Neopterygii</taxon>
        <taxon>Teleostei</taxon>
        <taxon>Neoteleostei</taxon>
        <taxon>Acanthomorphata</taxon>
        <taxon>Eupercaria</taxon>
        <taxon>Perciformes</taxon>
        <taxon>Cottioidei</taxon>
        <taxon>Cottales</taxon>
        <taxon>Liparidae</taxon>
        <taxon>Liparis</taxon>
    </lineage>
</organism>
<dbReference type="PANTHER" id="PTHR21472">
    <property type="entry name" value="ENDONUCLEASE DOMAIN-CONTAINING 1 PROTEIN ENDOD1"/>
    <property type="match status" value="1"/>
</dbReference>
<accession>A0A4Z2IEV6</accession>
<dbReference type="InterPro" id="IPR039015">
    <property type="entry name" value="ENDOD1"/>
</dbReference>
<reference evidence="2 3" key="1">
    <citation type="submission" date="2019-03" db="EMBL/GenBank/DDBJ databases">
        <title>First draft genome of Liparis tanakae, snailfish: a comprehensive survey of snailfish specific genes.</title>
        <authorList>
            <person name="Kim W."/>
            <person name="Song I."/>
            <person name="Jeong J.-H."/>
            <person name="Kim D."/>
            <person name="Kim S."/>
            <person name="Ryu S."/>
            <person name="Song J.Y."/>
            <person name="Lee S.K."/>
        </authorList>
    </citation>
    <scope>NUCLEOTIDE SEQUENCE [LARGE SCALE GENOMIC DNA]</scope>
    <source>
        <tissue evidence="2">Muscle</tissue>
    </source>
</reference>
<feature type="region of interest" description="Disordered" evidence="1">
    <location>
        <begin position="105"/>
        <end position="148"/>
    </location>
</feature>
<feature type="compositionally biased region" description="Low complexity" evidence="1">
    <location>
        <begin position="170"/>
        <end position="181"/>
    </location>
</feature>
<dbReference type="Proteomes" id="UP000314294">
    <property type="component" value="Unassembled WGS sequence"/>
</dbReference>
<proteinExistence type="predicted"/>
<dbReference type="InterPro" id="IPR044925">
    <property type="entry name" value="His-Me_finger_sf"/>
</dbReference>
<keyword evidence="3" id="KW-1185">Reference proteome</keyword>
<dbReference type="AlphaFoldDB" id="A0A4Z2IEV6"/>
<protein>
    <submittedName>
        <fullName evidence="2">Endonuclease domain-containing 1 protein</fullName>
    </submittedName>
</protein>
<dbReference type="PANTHER" id="PTHR21472:SF19">
    <property type="entry name" value="ZGC:172339"/>
    <property type="match status" value="1"/>
</dbReference>
<feature type="compositionally biased region" description="Gly residues" evidence="1">
    <location>
        <begin position="134"/>
        <end position="148"/>
    </location>
</feature>
<feature type="region of interest" description="Disordered" evidence="1">
    <location>
        <begin position="160"/>
        <end position="256"/>
    </location>
</feature>
<keyword evidence="2" id="KW-0255">Endonuclease</keyword>
<feature type="compositionally biased region" description="Basic residues" evidence="1">
    <location>
        <begin position="245"/>
        <end position="256"/>
    </location>
</feature>